<keyword evidence="3" id="KW-1185">Reference proteome</keyword>
<evidence type="ECO:0000259" key="1">
    <source>
        <dbReference type="Pfam" id="PF17107"/>
    </source>
</evidence>
<feature type="domain" description="NACHT-NTPase and P-loop NTPases N-terminal" evidence="1">
    <location>
        <begin position="2"/>
        <end position="137"/>
    </location>
</feature>
<sequence length="158" mass="17645">MIASVITIIETSRDLYDAATSAKGLHEAFRAVSHNIRFVLNILRDCKRAQEQADDECHTSTDAAQKLDLKASAEATTPVMIAGEDNARKLEGIFVKVVSGDHVTRFDRYQAVQAIPPDKQQKVKDLMEDILEKLQLLHASRCFYATTEERPEEVSTAI</sequence>
<dbReference type="Proteomes" id="UP000309340">
    <property type="component" value="Unassembled WGS sequence"/>
</dbReference>
<name>A0A4U0XD00_9PEZI</name>
<dbReference type="EMBL" id="NAJQ01000218">
    <property type="protein sequence ID" value="TKA74650.1"/>
    <property type="molecule type" value="Genomic_DNA"/>
</dbReference>
<gene>
    <name evidence="2" type="ORF">B0A55_07962</name>
</gene>
<reference evidence="2 3" key="1">
    <citation type="submission" date="2017-03" db="EMBL/GenBank/DDBJ databases">
        <title>Genomes of endolithic fungi from Antarctica.</title>
        <authorList>
            <person name="Coleine C."/>
            <person name="Masonjones S."/>
            <person name="Stajich J.E."/>
        </authorList>
    </citation>
    <scope>NUCLEOTIDE SEQUENCE [LARGE SCALE GENOMIC DNA]</scope>
    <source>
        <strain evidence="2 3">CCFEE 5184</strain>
    </source>
</reference>
<dbReference type="OrthoDB" id="3934836at2759"/>
<evidence type="ECO:0000313" key="2">
    <source>
        <dbReference type="EMBL" id="TKA74650.1"/>
    </source>
</evidence>
<dbReference type="AlphaFoldDB" id="A0A4U0XD00"/>
<organism evidence="2 3">
    <name type="scientific">Friedmanniomyces simplex</name>
    <dbReference type="NCBI Taxonomy" id="329884"/>
    <lineage>
        <taxon>Eukaryota</taxon>
        <taxon>Fungi</taxon>
        <taxon>Dikarya</taxon>
        <taxon>Ascomycota</taxon>
        <taxon>Pezizomycotina</taxon>
        <taxon>Dothideomycetes</taxon>
        <taxon>Dothideomycetidae</taxon>
        <taxon>Mycosphaerellales</taxon>
        <taxon>Teratosphaeriaceae</taxon>
        <taxon>Friedmanniomyces</taxon>
    </lineage>
</organism>
<accession>A0A4U0XD00</accession>
<dbReference type="InterPro" id="IPR031352">
    <property type="entry name" value="SesA"/>
</dbReference>
<comment type="caution">
    <text evidence="2">The sequence shown here is derived from an EMBL/GenBank/DDBJ whole genome shotgun (WGS) entry which is preliminary data.</text>
</comment>
<evidence type="ECO:0000313" key="3">
    <source>
        <dbReference type="Proteomes" id="UP000309340"/>
    </source>
</evidence>
<protein>
    <recommendedName>
        <fullName evidence="1">NACHT-NTPase and P-loop NTPases N-terminal domain-containing protein</fullName>
    </recommendedName>
</protein>
<proteinExistence type="predicted"/>
<dbReference type="STRING" id="329884.A0A4U0XD00"/>
<dbReference type="Pfam" id="PF17107">
    <property type="entry name" value="SesA"/>
    <property type="match status" value="1"/>
</dbReference>